<name>A0A1I8FLN2_9PLAT</name>
<reference evidence="3" key="1">
    <citation type="submission" date="2016-11" db="UniProtKB">
        <authorList>
            <consortium name="WormBaseParasite"/>
        </authorList>
    </citation>
    <scope>IDENTIFICATION</scope>
</reference>
<accession>A0A1I8FLN2</accession>
<protein>
    <submittedName>
        <fullName evidence="3">Rho-GAP domain-containing protein</fullName>
    </submittedName>
</protein>
<dbReference type="Proteomes" id="UP000095280">
    <property type="component" value="Unplaced"/>
</dbReference>
<keyword evidence="2" id="KW-1185">Reference proteome</keyword>
<sequence>MGGAADCSATNRGRSRRSGVVLMQLGTDQPASLLESLGAFEGTLALQAPTVRRISPINSRLTAPRSQHSVEWHTMARGRLSSPRSRTRQPSGASSTIESSMRCHSQALPNAASQDMEFWLSSYAAAPSLAEDAIIVLTSGLMFLGRGRQTLAEARLCGFFGHFRFLAFVKVSKNEAGSLRRRRHVGDAILQLHPLSRVAAQQRQRIILTSTPPAAFSSKQQLVVRPTQFQVSISSASGFRFWSKSLKVPTGVQPHSCLPDWLGGGSHLMHISASSSAAEMLASPPIVDEKTSSRGCPSALLEWRRLGPAAAKHAAACQIARADRLAGNSQKNLSDRIYQLPEKIKNLKQDSAFRLFVRKKQRLQNFTGAQRQAAAICRVDPACALQEGDRTTAFRIAAFKKDARLRLGEQFTRSSLKEEGLYNSTGQSALKAIEQRETGLLTSISEDACIGSDPISQAGLSDFPVLGGASVLGIGHLRLARGTPTKPTLTCLPLPTGVRNSSSRQPDSAALAAAVDTPALSMETLRNLSVTHLYPTDVLQQLLRSQHELVLNLEEDIDGVLYVGSYPLIAETDIVQLHSLIPGLESAMGMHDAQPDRGRTSSDVLHLENLLASSPYSEQPLFRLLTDTLLVSLRDIYLKNRRLRTLLSLCAVLHPKFKDSGERHYDQAEVDELIEYLCQQNHLAFCETRQVLIDDQCMTVLVCSWRTFWEHRAPLFLICGDFCNICLCCLSRRAASKLLTTKFQRRLSALQPEQLHAQLRLHFNSKPYGVLPAQ</sequence>
<feature type="compositionally biased region" description="Polar residues" evidence="1">
    <location>
        <begin position="82"/>
        <end position="102"/>
    </location>
</feature>
<evidence type="ECO:0000313" key="2">
    <source>
        <dbReference type="Proteomes" id="UP000095280"/>
    </source>
</evidence>
<dbReference type="AlphaFoldDB" id="A0A1I8FLN2"/>
<organism evidence="2 3">
    <name type="scientific">Macrostomum lignano</name>
    <dbReference type="NCBI Taxonomy" id="282301"/>
    <lineage>
        <taxon>Eukaryota</taxon>
        <taxon>Metazoa</taxon>
        <taxon>Spiralia</taxon>
        <taxon>Lophotrochozoa</taxon>
        <taxon>Platyhelminthes</taxon>
        <taxon>Rhabditophora</taxon>
        <taxon>Macrostomorpha</taxon>
        <taxon>Macrostomida</taxon>
        <taxon>Macrostomidae</taxon>
        <taxon>Macrostomum</taxon>
    </lineage>
</organism>
<evidence type="ECO:0000256" key="1">
    <source>
        <dbReference type="SAM" id="MobiDB-lite"/>
    </source>
</evidence>
<feature type="region of interest" description="Disordered" evidence="1">
    <location>
        <begin position="77"/>
        <end position="102"/>
    </location>
</feature>
<proteinExistence type="predicted"/>
<dbReference type="WBParaSite" id="maker-unitig_39402-snap-gene-0.1-mRNA-1">
    <property type="protein sequence ID" value="maker-unitig_39402-snap-gene-0.1-mRNA-1"/>
    <property type="gene ID" value="maker-unitig_39402-snap-gene-0.1"/>
</dbReference>
<evidence type="ECO:0000313" key="3">
    <source>
        <dbReference type="WBParaSite" id="maker-unitig_39402-snap-gene-0.1-mRNA-1"/>
    </source>
</evidence>